<dbReference type="AlphaFoldDB" id="A0A9C5ZGN0"/>
<reference evidence="3" key="1">
    <citation type="submission" date="2025-08" db="UniProtKB">
        <authorList>
            <consortium name="RefSeq"/>
        </authorList>
    </citation>
    <scope>IDENTIFICATION</scope>
    <source>
        <tissue evidence="3">Whole body pupa</tissue>
    </source>
</reference>
<accession>A0A9C5ZGN0</accession>
<dbReference type="KEGG" id="gfs:119641528"/>
<keyword evidence="1" id="KW-0812">Transmembrane</keyword>
<evidence type="ECO:0000256" key="1">
    <source>
        <dbReference type="SAM" id="Phobius"/>
    </source>
</evidence>
<keyword evidence="1" id="KW-0472">Membrane</keyword>
<dbReference type="Proteomes" id="UP000092443">
    <property type="component" value="Unplaced"/>
</dbReference>
<keyword evidence="2" id="KW-1185">Reference proteome</keyword>
<gene>
    <name evidence="3" type="primary">LOC119641528</name>
</gene>
<evidence type="ECO:0000313" key="3">
    <source>
        <dbReference type="RefSeq" id="XP_037896197.1"/>
    </source>
</evidence>
<proteinExistence type="predicted"/>
<name>A0A9C5ZGN0_9MUSC</name>
<dbReference type="RefSeq" id="XP_037896197.1">
    <property type="nucleotide sequence ID" value="XM_038040269.1"/>
</dbReference>
<organism evidence="2 3">
    <name type="scientific">Glossina fuscipes</name>
    <dbReference type="NCBI Taxonomy" id="7396"/>
    <lineage>
        <taxon>Eukaryota</taxon>
        <taxon>Metazoa</taxon>
        <taxon>Ecdysozoa</taxon>
        <taxon>Arthropoda</taxon>
        <taxon>Hexapoda</taxon>
        <taxon>Insecta</taxon>
        <taxon>Pterygota</taxon>
        <taxon>Neoptera</taxon>
        <taxon>Endopterygota</taxon>
        <taxon>Diptera</taxon>
        <taxon>Brachycera</taxon>
        <taxon>Muscomorpha</taxon>
        <taxon>Hippoboscoidea</taxon>
        <taxon>Glossinidae</taxon>
        <taxon>Glossina</taxon>
    </lineage>
</organism>
<feature type="transmembrane region" description="Helical" evidence="1">
    <location>
        <begin position="81"/>
        <end position="101"/>
    </location>
</feature>
<evidence type="ECO:0000313" key="2">
    <source>
        <dbReference type="Proteomes" id="UP000092443"/>
    </source>
</evidence>
<keyword evidence="1" id="KW-1133">Transmembrane helix</keyword>
<dbReference type="GeneID" id="119641528"/>
<sequence>MACSRRPAPKATKTMLCDLSACNCQKCRRRRTEPEPWQSKGKKLATLTNKAAKKLALLAQKSPFGSAEQEDEVKCTDLTHVLFDIIGAISFFILSTTLFWISASIHLKKQLVQLYYAKR</sequence>
<protein>
    <submittedName>
        <fullName evidence="3">Uncharacterized protein LOC119641528</fullName>
    </submittedName>
</protein>